<dbReference type="SUPFAM" id="SSF82649">
    <property type="entry name" value="SufE/NifU"/>
    <property type="match status" value="1"/>
</dbReference>
<dbReference type="RefSeq" id="WP_338364501.1">
    <property type="nucleotide sequence ID" value="NZ_CAWVOK010000026.1"/>
</dbReference>
<sequence length="163" mass="18002">MKYNDNINNYYNNPQNIGSLDKNDPNVVRGKAGSAACGDLMTLDIKVDPVTRKILDAKVKTFGCMSAIASSTYLTTLIIGKTIEEARSITNKDIYNDLGLPAVKFHCSVLAEEVISDALLQYSIRFENKDSNCLPNNGKEESDSLLDEENKNEHYSLDSSLSN</sequence>
<dbReference type="EMBL" id="CAWVOK010000026">
    <property type="protein sequence ID" value="CAK8163361.1"/>
    <property type="molecule type" value="Genomic_DNA"/>
</dbReference>
<evidence type="ECO:0000313" key="3">
    <source>
        <dbReference type="EMBL" id="CAK8163361.1"/>
    </source>
</evidence>
<dbReference type="InterPro" id="IPR002871">
    <property type="entry name" value="NIF_FeS_clus_asmbl_NifU_N"/>
</dbReference>
<organism evidence="3 4">
    <name type="scientific">Candidatus Xenohaliotis californiensis</name>
    <dbReference type="NCBI Taxonomy" id="84677"/>
    <lineage>
        <taxon>Bacteria</taxon>
        <taxon>Pseudomonadati</taxon>
        <taxon>Pseudomonadota</taxon>
        <taxon>Alphaproteobacteria</taxon>
        <taxon>Rickettsiales</taxon>
        <taxon>Anaplasmataceae</taxon>
        <taxon>Candidatus Xenohaliotis</taxon>
    </lineage>
</organism>
<accession>A0ABM9N8V5</accession>
<dbReference type="Pfam" id="PF01592">
    <property type="entry name" value="NifU_N"/>
    <property type="match status" value="1"/>
</dbReference>
<dbReference type="Gene3D" id="3.90.1010.10">
    <property type="match status" value="1"/>
</dbReference>
<name>A0ABM9N8V5_9RICK</name>
<reference evidence="3 4" key="1">
    <citation type="submission" date="2024-01" db="EMBL/GenBank/DDBJ databases">
        <authorList>
            <person name="Kunselman E."/>
        </authorList>
    </citation>
    <scope>NUCLEOTIDE SEQUENCE [LARGE SCALE GENOMIC DNA]</scope>
    <source>
        <strain evidence="3">2 abalone samples</strain>
    </source>
</reference>
<keyword evidence="4" id="KW-1185">Reference proteome</keyword>
<dbReference type="PANTHER" id="PTHR10093">
    <property type="entry name" value="IRON-SULFUR CLUSTER ASSEMBLY ENZYME NIFU HOMOLOG"/>
    <property type="match status" value="1"/>
</dbReference>
<evidence type="ECO:0000256" key="1">
    <source>
        <dbReference type="SAM" id="MobiDB-lite"/>
    </source>
</evidence>
<feature type="region of interest" description="Disordered" evidence="1">
    <location>
        <begin position="135"/>
        <end position="163"/>
    </location>
</feature>
<protein>
    <submittedName>
        <fullName evidence="3">Iron-sulfur cluster assembly scaffold protein IscU</fullName>
    </submittedName>
</protein>
<feature type="domain" description="NIF system FeS cluster assembly NifU N-terminal" evidence="2">
    <location>
        <begin position="3"/>
        <end position="125"/>
    </location>
</feature>
<dbReference type="CDD" id="cd06664">
    <property type="entry name" value="IscU_like"/>
    <property type="match status" value="1"/>
</dbReference>
<comment type="caution">
    <text evidence="3">The sequence shown here is derived from an EMBL/GenBank/DDBJ whole genome shotgun (WGS) entry which is preliminary data.</text>
</comment>
<dbReference type="Proteomes" id="UP001314181">
    <property type="component" value="Unassembled WGS sequence"/>
</dbReference>
<gene>
    <name evidence="3" type="primary">iscU</name>
    <name evidence="3" type="ORF">CAXC1_330121</name>
</gene>
<feature type="compositionally biased region" description="Basic and acidic residues" evidence="1">
    <location>
        <begin position="138"/>
        <end position="156"/>
    </location>
</feature>
<evidence type="ECO:0000313" key="4">
    <source>
        <dbReference type="Proteomes" id="UP001314181"/>
    </source>
</evidence>
<evidence type="ECO:0000259" key="2">
    <source>
        <dbReference type="Pfam" id="PF01592"/>
    </source>
</evidence>
<proteinExistence type="predicted"/>